<dbReference type="Gene3D" id="1.20.120.1220">
    <property type="match status" value="1"/>
</dbReference>
<keyword evidence="5" id="KW-1185">Reference proteome</keyword>
<dbReference type="GO" id="GO:0006465">
    <property type="term" value="P:signal peptide processing"/>
    <property type="evidence" value="ECO:0007669"/>
    <property type="project" value="TreeGrafter"/>
</dbReference>
<dbReference type="InterPro" id="IPR050882">
    <property type="entry name" value="Prepilin_peptidase/N-MTase"/>
</dbReference>
<gene>
    <name evidence="4" type="ORF">EHW97_09860</name>
</gene>
<comment type="caution">
    <text evidence="4">The sequence shown here is derived from an EMBL/GenBank/DDBJ whole genome shotgun (WGS) entry which is preliminary data.</text>
</comment>
<protein>
    <submittedName>
        <fullName evidence="4">Prepilin peptidase</fullName>
    </submittedName>
</protein>
<dbReference type="Proteomes" id="UP000275225">
    <property type="component" value="Unassembled WGS sequence"/>
</dbReference>
<organism evidence="4 5">
    <name type="scientific">Aeromicrobium camelliae</name>
    <dbReference type="NCBI Taxonomy" id="1538144"/>
    <lineage>
        <taxon>Bacteria</taxon>
        <taxon>Bacillati</taxon>
        <taxon>Actinomycetota</taxon>
        <taxon>Actinomycetes</taxon>
        <taxon>Propionibacteriales</taxon>
        <taxon>Nocardioidaceae</taxon>
        <taxon>Aeromicrobium</taxon>
    </lineage>
</organism>
<dbReference type="Pfam" id="PF01478">
    <property type="entry name" value="Peptidase_A24"/>
    <property type="match status" value="1"/>
</dbReference>
<feature type="transmembrane region" description="Helical" evidence="2">
    <location>
        <begin position="47"/>
        <end position="65"/>
    </location>
</feature>
<comment type="similarity">
    <text evidence="1">Belongs to the peptidase A24 family.</text>
</comment>
<feature type="transmembrane region" description="Helical" evidence="2">
    <location>
        <begin position="72"/>
        <end position="88"/>
    </location>
</feature>
<feature type="domain" description="Prepilin type IV endopeptidase peptidase" evidence="3">
    <location>
        <begin position="77"/>
        <end position="190"/>
    </location>
</feature>
<dbReference type="AlphaFoldDB" id="A0A3N6X1A3"/>
<reference evidence="4 5" key="1">
    <citation type="submission" date="2018-11" db="EMBL/GenBank/DDBJ databases">
        <authorList>
            <person name="Li F."/>
        </authorList>
    </citation>
    <scope>NUCLEOTIDE SEQUENCE [LARGE SCALE GENOMIC DNA]</scope>
    <source>
        <strain evidence="4 5">YS17T</strain>
    </source>
</reference>
<accession>A0A3N6X1A3</accession>
<dbReference type="OrthoDB" id="2087435at2"/>
<dbReference type="InterPro" id="IPR000045">
    <property type="entry name" value="Prepilin_IV_endopep_pep"/>
</dbReference>
<dbReference type="GO" id="GO:0005886">
    <property type="term" value="C:plasma membrane"/>
    <property type="evidence" value="ECO:0007669"/>
    <property type="project" value="TreeGrafter"/>
</dbReference>
<feature type="transmembrane region" description="Helical" evidence="2">
    <location>
        <begin position="128"/>
        <end position="150"/>
    </location>
</feature>
<dbReference type="GO" id="GO:0004190">
    <property type="term" value="F:aspartic-type endopeptidase activity"/>
    <property type="evidence" value="ECO:0007669"/>
    <property type="project" value="InterPro"/>
</dbReference>
<evidence type="ECO:0000256" key="2">
    <source>
        <dbReference type="SAM" id="Phobius"/>
    </source>
</evidence>
<evidence type="ECO:0000259" key="3">
    <source>
        <dbReference type="Pfam" id="PF01478"/>
    </source>
</evidence>
<keyword evidence="2" id="KW-0472">Membrane</keyword>
<keyword evidence="2" id="KW-0812">Transmembrane</keyword>
<keyword evidence="2" id="KW-1133">Transmembrane helix</keyword>
<name>A0A3N6X1A3_9ACTN</name>
<evidence type="ECO:0000313" key="5">
    <source>
        <dbReference type="Proteomes" id="UP000275225"/>
    </source>
</evidence>
<dbReference type="PANTHER" id="PTHR30487:SF0">
    <property type="entry name" value="PREPILIN LEADER PEPTIDASE_N-METHYLTRANSFERASE-RELATED"/>
    <property type="match status" value="1"/>
</dbReference>
<dbReference type="EMBL" id="RQJX01000012">
    <property type="protein sequence ID" value="RQN07528.1"/>
    <property type="molecule type" value="Genomic_DNA"/>
</dbReference>
<feature type="transmembrane region" description="Helical" evidence="2">
    <location>
        <begin position="94"/>
        <end position="116"/>
    </location>
</feature>
<feature type="transmembrane region" description="Helical" evidence="2">
    <location>
        <begin position="162"/>
        <end position="193"/>
    </location>
</feature>
<evidence type="ECO:0000256" key="1">
    <source>
        <dbReference type="ARBA" id="ARBA00005801"/>
    </source>
</evidence>
<sequence length="221" mass="23065">MPSAASLAVVVAAVLAALTRWWLARLPEPAEPDDDKVPYARLAEPPFLALLCAIGAAVLAAVAVWQLPQPLVPVWTLLAAMTPVLAYIDARTHLLPFLMVAPLYVATWLLTVAVAWSGDDWTIARDALVGNVVVFAAFVLLYIVAGRFFAGGFGYGDVRLSAVLGVALGPLGLTASFVGLYAGFVIAAVAGIVRNRGRVRGGPPIAFGPAMLVGAFVGTFV</sequence>
<evidence type="ECO:0000313" key="4">
    <source>
        <dbReference type="EMBL" id="RQN07528.1"/>
    </source>
</evidence>
<proteinExistence type="inferred from homology"/>
<dbReference type="RefSeq" id="WP_124237002.1">
    <property type="nucleotide sequence ID" value="NZ_JBHUFI010000012.1"/>
</dbReference>
<dbReference type="PANTHER" id="PTHR30487">
    <property type="entry name" value="TYPE 4 PREPILIN-LIKE PROTEINS LEADER PEPTIDE-PROCESSING ENZYME"/>
    <property type="match status" value="1"/>
</dbReference>